<dbReference type="EMBL" id="CP000655">
    <property type="protein sequence ID" value="ABP34404.1"/>
    <property type="molecule type" value="Genomic_DNA"/>
</dbReference>
<dbReference type="Proteomes" id="UP000000231">
    <property type="component" value="Chromosome"/>
</dbReference>
<dbReference type="KEGG" id="pnu:Pnuc_1188"/>
<dbReference type="AlphaFoldDB" id="A4SY40"/>
<dbReference type="eggNOG" id="ENOG5032R47">
    <property type="taxonomic scope" value="Bacteria"/>
</dbReference>
<dbReference type="RefSeq" id="WP_011903029.1">
    <property type="nucleotide sequence ID" value="NC_009379.1"/>
</dbReference>
<evidence type="ECO:0000313" key="2">
    <source>
        <dbReference type="EMBL" id="ABP34404.1"/>
    </source>
</evidence>
<evidence type="ECO:0000313" key="3">
    <source>
        <dbReference type="Proteomes" id="UP000000231"/>
    </source>
</evidence>
<organism evidence="2 3">
    <name type="scientific">Polynucleobacter asymbioticus (strain DSM 18221 / CIP 109841 / QLW-P1DMWA-1)</name>
    <name type="common">Polynucleobacter necessarius subsp. asymbioticus</name>
    <dbReference type="NCBI Taxonomy" id="312153"/>
    <lineage>
        <taxon>Bacteria</taxon>
        <taxon>Pseudomonadati</taxon>
        <taxon>Pseudomonadota</taxon>
        <taxon>Betaproteobacteria</taxon>
        <taxon>Burkholderiales</taxon>
        <taxon>Burkholderiaceae</taxon>
        <taxon>Polynucleobacter</taxon>
    </lineage>
</organism>
<protein>
    <recommendedName>
        <fullName evidence="1">Lipocalin-like domain-containing protein</fullName>
    </recommendedName>
</protein>
<evidence type="ECO:0000259" key="1">
    <source>
        <dbReference type="Pfam" id="PF13924"/>
    </source>
</evidence>
<dbReference type="GeneID" id="31481574"/>
<dbReference type="HOGENOM" id="CLU_109259_1_0_4"/>
<name>A4SY40_POLAQ</name>
<gene>
    <name evidence="2" type="ordered locus">Pnuc_1188</name>
</gene>
<reference evidence="2 3" key="1">
    <citation type="journal article" date="2012" name="Stand. Genomic Sci.">
        <title>Complete genome sequence of Polynucleobacter necessarius subsp. asymbioticus type strain (QLW-P1DMWA-1(T)).</title>
        <authorList>
            <person name="Meincke L."/>
            <person name="Copeland A."/>
            <person name="Lapidus A."/>
            <person name="Lucas S."/>
            <person name="Berry K.W."/>
            <person name="Del Rio T.G."/>
            <person name="Hammon N."/>
            <person name="Dalin E."/>
            <person name="Tice H."/>
            <person name="Pitluck S."/>
            <person name="Richardson P."/>
            <person name="Bruce D."/>
            <person name="Goodwin L."/>
            <person name="Han C."/>
            <person name="Tapia R."/>
            <person name="Detter J.C."/>
            <person name="Schmutz J."/>
            <person name="Brettin T."/>
            <person name="Larimer F."/>
            <person name="Land M."/>
            <person name="Hauser L."/>
            <person name="Kyrpides N.C."/>
            <person name="Ivanova N."/>
            <person name="Goker M."/>
            <person name="Woyke T."/>
            <person name="Wu Q.L."/>
            <person name="Pockl M."/>
            <person name="Hahn M.W."/>
            <person name="Klenk H.P."/>
        </authorList>
    </citation>
    <scope>NUCLEOTIDE SEQUENCE [LARGE SCALE GENOMIC DNA]</scope>
    <source>
        <strain evidence="3">DSM 18221 / CIP 109841 / QLW-P1DMWA-1</strain>
    </source>
</reference>
<keyword evidence="3" id="KW-1185">Reference proteome</keyword>
<dbReference type="Pfam" id="PF13924">
    <property type="entry name" value="Lipocalin_5"/>
    <property type="match status" value="1"/>
</dbReference>
<dbReference type="InterPro" id="IPR024311">
    <property type="entry name" value="Lipocalin-like"/>
</dbReference>
<proteinExistence type="predicted"/>
<feature type="domain" description="Lipocalin-like" evidence="1">
    <location>
        <begin position="8"/>
        <end position="139"/>
    </location>
</feature>
<accession>A4SY40</accession>
<sequence length="141" mass="16291">MKSNQALVGIWKLFSYEVEVQETGDFFHPLGKKPTGFICITENNHVMVTLTGEDRKPASSSEDSAELLNSLVSYAGTYRIEGNEWITSVQVAWKPDWVNTEQRRQFEIKENHLRVLTTWRVMPNWVDKGLQRSILTFVKTD</sequence>